<organism evidence="2 3">
    <name type="scientific">Sesamum alatum</name>
    <dbReference type="NCBI Taxonomy" id="300844"/>
    <lineage>
        <taxon>Eukaryota</taxon>
        <taxon>Viridiplantae</taxon>
        <taxon>Streptophyta</taxon>
        <taxon>Embryophyta</taxon>
        <taxon>Tracheophyta</taxon>
        <taxon>Spermatophyta</taxon>
        <taxon>Magnoliopsida</taxon>
        <taxon>eudicotyledons</taxon>
        <taxon>Gunneridae</taxon>
        <taxon>Pentapetalae</taxon>
        <taxon>asterids</taxon>
        <taxon>lamiids</taxon>
        <taxon>Lamiales</taxon>
        <taxon>Pedaliaceae</taxon>
        <taxon>Sesamum</taxon>
    </lineage>
</organism>
<comment type="caution">
    <text evidence="2">The sequence shown here is derived from an EMBL/GenBank/DDBJ whole genome shotgun (WGS) entry which is preliminary data.</text>
</comment>
<reference evidence="2" key="2">
    <citation type="journal article" date="2024" name="Plant">
        <title>Genomic evolution and insights into agronomic trait innovations of Sesamum species.</title>
        <authorList>
            <person name="Miao H."/>
            <person name="Wang L."/>
            <person name="Qu L."/>
            <person name="Liu H."/>
            <person name="Sun Y."/>
            <person name="Le M."/>
            <person name="Wang Q."/>
            <person name="Wei S."/>
            <person name="Zheng Y."/>
            <person name="Lin W."/>
            <person name="Duan Y."/>
            <person name="Cao H."/>
            <person name="Xiong S."/>
            <person name="Wang X."/>
            <person name="Wei L."/>
            <person name="Li C."/>
            <person name="Ma Q."/>
            <person name="Ju M."/>
            <person name="Zhao R."/>
            <person name="Li G."/>
            <person name="Mu C."/>
            <person name="Tian Q."/>
            <person name="Mei H."/>
            <person name="Zhang T."/>
            <person name="Gao T."/>
            <person name="Zhang H."/>
        </authorList>
    </citation>
    <scope>NUCLEOTIDE SEQUENCE</scope>
    <source>
        <strain evidence="2">3651</strain>
    </source>
</reference>
<gene>
    <name evidence="2" type="ORF">Salat_0646400</name>
</gene>
<keyword evidence="3" id="KW-1185">Reference proteome</keyword>
<evidence type="ECO:0000256" key="1">
    <source>
        <dbReference type="SAM" id="MobiDB-lite"/>
    </source>
</evidence>
<feature type="compositionally biased region" description="Polar residues" evidence="1">
    <location>
        <begin position="142"/>
        <end position="153"/>
    </location>
</feature>
<name>A0AAE1YQM4_9LAMI</name>
<feature type="region of interest" description="Disordered" evidence="1">
    <location>
        <begin position="142"/>
        <end position="165"/>
    </location>
</feature>
<proteinExistence type="predicted"/>
<protein>
    <submittedName>
        <fullName evidence="2">Uncharacterized protein</fullName>
    </submittedName>
</protein>
<dbReference type="Proteomes" id="UP001293254">
    <property type="component" value="Unassembled WGS sequence"/>
</dbReference>
<accession>A0AAE1YQM4</accession>
<dbReference type="AlphaFoldDB" id="A0AAE1YQM4"/>
<evidence type="ECO:0000313" key="3">
    <source>
        <dbReference type="Proteomes" id="UP001293254"/>
    </source>
</evidence>
<evidence type="ECO:0000313" key="2">
    <source>
        <dbReference type="EMBL" id="KAK4434835.1"/>
    </source>
</evidence>
<reference evidence="2" key="1">
    <citation type="submission" date="2020-06" db="EMBL/GenBank/DDBJ databases">
        <authorList>
            <person name="Li T."/>
            <person name="Hu X."/>
            <person name="Zhang T."/>
            <person name="Song X."/>
            <person name="Zhang H."/>
            <person name="Dai N."/>
            <person name="Sheng W."/>
            <person name="Hou X."/>
            <person name="Wei L."/>
        </authorList>
    </citation>
    <scope>NUCLEOTIDE SEQUENCE</scope>
    <source>
        <strain evidence="2">3651</strain>
        <tissue evidence="2">Leaf</tissue>
    </source>
</reference>
<sequence>MDDEISNLGRKLSLSTEEIDEVEIPSSCGMETQICLVSTWDIDKDNANGLWGSSIRIQVRINVTKLIRKVFQINITIVDEQLVSFTYEKLPNLCYCSECLGHLSKGYELQLKPDFNDPGENTPFGPWLRAPIPFISRTRFQASNPQSSISTRHMPTFTIDSPRGP</sequence>
<dbReference type="EMBL" id="JACGWO010000002">
    <property type="protein sequence ID" value="KAK4434835.1"/>
    <property type="molecule type" value="Genomic_DNA"/>
</dbReference>